<evidence type="ECO:0000313" key="8">
    <source>
        <dbReference type="EMBL" id="CAD2155770.1"/>
    </source>
</evidence>
<evidence type="ECO:0000259" key="7">
    <source>
        <dbReference type="PROSITE" id="PS50071"/>
    </source>
</evidence>
<protein>
    <recommendedName>
        <fullName evidence="7">Homeobox domain-containing protein</fullName>
    </recommendedName>
</protein>
<dbReference type="AlphaFoldDB" id="A0A6V7UEN2"/>
<dbReference type="InterPro" id="IPR001356">
    <property type="entry name" value="HD"/>
</dbReference>
<accession>A0A6V7UEN2</accession>
<keyword evidence="3 5" id="KW-0371">Homeobox</keyword>
<dbReference type="InterPro" id="IPR009057">
    <property type="entry name" value="Homeodomain-like_sf"/>
</dbReference>
<dbReference type="EMBL" id="CAJEWN010000060">
    <property type="protein sequence ID" value="CAD2155770.1"/>
    <property type="molecule type" value="Genomic_DNA"/>
</dbReference>
<dbReference type="Proteomes" id="UP000580250">
    <property type="component" value="Unassembled WGS sequence"/>
</dbReference>
<comment type="subcellular location">
    <subcellularLocation>
        <location evidence="1 5 6">Nucleus</location>
    </subcellularLocation>
</comment>
<keyword evidence="4 5" id="KW-0539">Nucleus</keyword>
<reference evidence="8 9" key="1">
    <citation type="submission" date="2020-08" db="EMBL/GenBank/DDBJ databases">
        <authorList>
            <person name="Koutsovoulos G."/>
            <person name="Danchin GJ E."/>
        </authorList>
    </citation>
    <scope>NUCLEOTIDE SEQUENCE [LARGE SCALE GENOMIC DNA]</scope>
</reference>
<evidence type="ECO:0000256" key="2">
    <source>
        <dbReference type="ARBA" id="ARBA00023125"/>
    </source>
</evidence>
<dbReference type="PANTHER" id="PTHR24329:SF543">
    <property type="entry name" value="FI01017P-RELATED"/>
    <property type="match status" value="1"/>
</dbReference>
<dbReference type="Gene3D" id="1.10.10.60">
    <property type="entry name" value="Homeodomain-like"/>
    <property type="match status" value="1"/>
</dbReference>
<dbReference type="SUPFAM" id="SSF46689">
    <property type="entry name" value="Homeodomain-like"/>
    <property type="match status" value="1"/>
</dbReference>
<evidence type="ECO:0000256" key="4">
    <source>
        <dbReference type="ARBA" id="ARBA00023242"/>
    </source>
</evidence>
<proteinExistence type="predicted"/>
<dbReference type="Pfam" id="PF00046">
    <property type="entry name" value="Homeodomain"/>
    <property type="match status" value="1"/>
</dbReference>
<organism evidence="8 9">
    <name type="scientific">Meloidogyne enterolobii</name>
    <name type="common">Root-knot nematode worm</name>
    <name type="synonym">Meloidogyne mayaguensis</name>
    <dbReference type="NCBI Taxonomy" id="390850"/>
    <lineage>
        <taxon>Eukaryota</taxon>
        <taxon>Metazoa</taxon>
        <taxon>Ecdysozoa</taxon>
        <taxon>Nematoda</taxon>
        <taxon>Chromadorea</taxon>
        <taxon>Rhabditida</taxon>
        <taxon>Tylenchina</taxon>
        <taxon>Tylenchomorpha</taxon>
        <taxon>Tylenchoidea</taxon>
        <taxon>Meloidogynidae</taxon>
        <taxon>Meloidogyninae</taxon>
        <taxon>Meloidogyne</taxon>
    </lineage>
</organism>
<evidence type="ECO:0000256" key="6">
    <source>
        <dbReference type="RuleBase" id="RU000682"/>
    </source>
</evidence>
<dbReference type="SMART" id="SM00389">
    <property type="entry name" value="HOX"/>
    <property type="match status" value="1"/>
</dbReference>
<dbReference type="GO" id="GO:0000977">
    <property type="term" value="F:RNA polymerase II transcription regulatory region sequence-specific DNA binding"/>
    <property type="evidence" value="ECO:0007669"/>
    <property type="project" value="TreeGrafter"/>
</dbReference>
<dbReference type="GO" id="GO:0000981">
    <property type="term" value="F:DNA-binding transcription factor activity, RNA polymerase II-specific"/>
    <property type="evidence" value="ECO:0007669"/>
    <property type="project" value="InterPro"/>
</dbReference>
<evidence type="ECO:0000256" key="1">
    <source>
        <dbReference type="ARBA" id="ARBA00004123"/>
    </source>
</evidence>
<name>A0A6V7UEN2_MELEN</name>
<dbReference type="GO" id="GO:0005634">
    <property type="term" value="C:nucleus"/>
    <property type="evidence" value="ECO:0007669"/>
    <property type="project" value="UniProtKB-SubCell"/>
</dbReference>
<comment type="caution">
    <text evidence="8">The sequence shown here is derived from an EMBL/GenBank/DDBJ whole genome shotgun (WGS) entry which is preliminary data.</text>
</comment>
<evidence type="ECO:0000256" key="3">
    <source>
        <dbReference type="ARBA" id="ARBA00023155"/>
    </source>
</evidence>
<dbReference type="PANTHER" id="PTHR24329">
    <property type="entry name" value="HOMEOBOX PROTEIN ARISTALESS"/>
    <property type="match status" value="1"/>
</dbReference>
<dbReference type="CDD" id="cd00086">
    <property type="entry name" value="homeodomain"/>
    <property type="match status" value="1"/>
</dbReference>
<evidence type="ECO:0000313" key="9">
    <source>
        <dbReference type="Proteomes" id="UP000580250"/>
    </source>
</evidence>
<dbReference type="OrthoDB" id="6159439at2759"/>
<keyword evidence="2 5" id="KW-0238">DNA-binding</keyword>
<dbReference type="PROSITE" id="PS00027">
    <property type="entry name" value="HOMEOBOX_1"/>
    <property type="match status" value="1"/>
</dbReference>
<sequence length="346" mass="39335">MQNINSSIQFNPPPLPPFSFEEPIAVTKCANNNTDLLIPIPNNLNTVIASTASLTTNAPCSSSNIFPFNLNEITSIQNQFGIKTIANNNISGAQQNLLNLQNIYNNPLIMNNIFESNSIFNFSSFQQPSIQIPQNKNTENLNNSVTNTLPQLLLLLFRINLSLQLLFLLARVNNQKEKFQIKGLQTPNSLKADEKRKVARRNRTAFTDTQLEELENCFEHQQYPDVSVRDKLAKQTNLPESKIQVWFKNRRAKHRKYLRNLPATDEDTEVLQNNKIEKVTETPSIISWNPIQPCNYILALPPNFGNNSILPDLKNNIQNYSQPISIPQTLDSLLLQKYGEEGQNFV</sequence>
<dbReference type="InterPro" id="IPR017970">
    <property type="entry name" value="Homeobox_CS"/>
</dbReference>
<feature type="DNA-binding region" description="Homeobox" evidence="5">
    <location>
        <begin position="199"/>
        <end position="258"/>
    </location>
</feature>
<evidence type="ECO:0000256" key="5">
    <source>
        <dbReference type="PROSITE-ProRule" id="PRU00108"/>
    </source>
</evidence>
<feature type="domain" description="Homeobox" evidence="7">
    <location>
        <begin position="197"/>
        <end position="257"/>
    </location>
</feature>
<gene>
    <name evidence="8" type="ORF">MENT_LOCUS11987</name>
</gene>
<dbReference type="PROSITE" id="PS50071">
    <property type="entry name" value="HOMEOBOX_2"/>
    <property type="match status" value="1"/>
</dbReference>
<dbReference type="InterPro" id="IPR050649">
    <property type="entry name" value="Paired_Homeobox_TFs"/>
</dbReference>